<evidence type="ECO:0000256" key="10">
    <source>
        <dbReference type="RuleBase" id="RU003651"/>
    </source>
</evidence>
<dbReference type="SUPFAM" id="SSF52540">
    <property type="entry name" value="P-loop containing nucleoside triphosphate hydrolases"/>
    <property type="match status" value="1"/>
</dbReference>
<evidence type="ECO:0000256" key="11">
    <source>
        <dbReference type="SAM" id="Phobius"/>
    </source>
</evidence>
<dbReference type="Pfam" id="PF01434">
    <property type="entry name" value="Peptidase_M41"/>
    <property type="match status" value="1"/>
</dbReference>
<keyword evidence="11" id="KW-0472">Membrane</keyword>
<dbReference type="SMART" id="SM00382">
    <property type="entry name" value="AAA"/>
    <property type="match status" value="1"/>
</dbReference>
<dbReference type="Gene3D" id="1.20.58.760">
    <property type="entry name" value="Peptidase M41"/>
    <property type="match status" value="1"/>
</dbReference>
<dbReference type="KEGG" id="smul:SMUL_1694"/>
<dbReference type="PROSITE" id="PS00674">
    <property type="entry name" value="AAA"/>
    <property type="match status" value="1"/>
</dbReference>
<evidence type="ECO:0000256" key="2">
    <source>
        <dbReference type="ARBA" id="ARBA00010044"/>
    </source>
</evidence>
<keyword evidence="4" id="KW-0479">Metal-binding</keyword>
<keyword evidence="9" id="KW-0482">Metalloprotease</keyword>
<feature type="domain" description="AAA+ ATPase" evidence="12">
    <location>
        <begin position="187"/>
        <end position="323"/>
    </location>
</feature>
<keyword evidence="5 10" id="KW-0547">Nucleotide-binding</keyword>
<evidence type="ECO:0000256" key="8">
    <source>
        <dbReference type="ARBA" id="ARBA00022840"/>
    </source>
</evidence>
<sequence length="553" mass="61986">MRTFKSPKLMLSLMALSIFAVLLAFGYLRITPKIIDLPTYHALLDSGSIKKAKVEENEVFLYGINDEFVIIKDGIDIEALLKKVPIEVQRSHPFFEDLIILGMLGSLLFALVFYARKKRAEDLKKEQETSQKAYASYDPFMSSIIRPVRANVSFKDVAGIQDVKEELEEIVDFLKNPARYKRYGITLPKGVLLVGPPGVGKTMIAKAVAGEASVPFFYQSGATFVQIYVGMGAKRVKELFSQAKANAPSIIFIDEIDAVGRARGGMRNDERESTLNQLLTEMDGFEDSSGVIVIAATNKIDIIDEALLRSGRFDRRIFISLPDKSDRLEILKAYMRNKPTEVDLEALANMSVGFSGAALATFVNEAAINALRRGSTILELGDFVAVRQKVLMGKKKVLSFSDEEKKIQALYQAAKALCAYWFEIDFDKITIVNDRLKDIDREIESKTQMLSKIKVYLAGMVATKLAYNEKFTNATEDLERATTIAKEMVEVYGMGEKLIPYDNDVLIILENAQKELEHFLEGMNAILEKISHELYTVESISKVRLKAIIDEVL</sequence>
<dbReference type="Pfam" id="PF00004">
    <property type="entry name" value="AAA"/>
    <property type="match status" value="1"/>
</dbReference>
<dbReference type="SUPFAM" id="SSF140990">
    <property type="entry name" value="FtsH protease domain-like"/>
    <property type="match status" value="1"/>
</dbReference>
<keyword evidence="11" id="KW-0812">Transmembrane</keyword>
<comment type="cofactor">
    <cofactor evidence="1">
        <name>Zn(2+)</name>
        <dbReference type="ChEBI" id="CHEBI:29105"/>
    </cofactor>
</comment>
<dbReference type="Gene3D" id="1.10.8.60">
    <property type="match status" value="1"/>
</dbReference>
<comment type="similarity">
    <text evidence="2">In the C-terminal section; belongs to the peptidase M41 family.</text>
</comment>
<comment type="similarity">
    <text evidence="10">Belongs to the AAA ATPase family.</text>
</comment>
<dbReference type="CDD" id="cd19501">
    <property type="entry name" value="RecA-like_FtsH"/>
    <property type="match status" value="1"/>
</dbReference>
<evidence type="ECO:0000313" key="13">
    <source>
        <dbReference type="EMBL" id="AHJ12950.1"/>
    </source>
</evidence>
<keyword evidence="6" id="KW-0378">Hydrolase</keyword>
<dbReference type="InterPro" id="IPR037219">
    <property type="entry name" value="Peptidase_M41-like"/>
</dbReference>
<dbReference type="InterPro" id="IPR003593">
    <property type="entry name" value="AAA+_ATPase"/>
</dbReference>
<keyword evidence="3" id="KW-0645">Protease</keyword>
<accession>A0AA86ALC9</accession>
<dbReference type="EMBL" id="CP007201">
    <property type="protein sequence ID" value="AHJ12950.1"/>
    <property type="molecule type" value="Genomic_DNA"/>
</dbReference>
<dbReference type="GO" id="GO:0004176">
    <property type="term" value="F:ATP-dependent peptidase activity"/>
    <property type="evidence" value="ECO:0007669"/>
    <property type="project" value="InterPro"/>
</dbReference>
<keyword evidence="8 10" id="KW-0067">ATP-binding</keyword>
<keyword evidence="7" id="KW-0862">Zinc</keyword>
<evidence type="ECO:0000313" key="14">
    <source>
        <dbReference type="Proteomes" id="UP000019322"/>
    </source>
</evidence>
<evidence type="ECO:0000256" key="3">
    <source>
        <dbReference type="ARBA" id="ARBA00022670"/>
    </source>
</evidence>
<evidence type="ECO:0000256" key="1">
    <source>
        <dbReference type="ARBA" id="ARBA00001947"/>
    </source>
</evidence>
<dbReference type="InterPro" id="IPR041569">
    <property type="entry name" value="AAA_lid_3"/>
</dbReference>
<reference evidence="13 14" key="1">
    <citation type="journal article" date="2014" name="Environ. Microbiol.">
        <title>Insights into organohalide respiration and the versatile catabolism of Sulfurospirillum multivorans gained from comparative genomics and physiological studies.</title>
        <authorList>
            <person name="Goris T."/>
            <person name="Schubert T."/>
            <person name="Gadkari J."/>
            <person name="Wubet T."/>
            <person name="Tarkka M."/>
            <person name="Buscot F."/>
            <person name="Adrian L."/>
            <person name="Diekert G."/>
        </authorList>
    </citation>
    <scope>NUCLEOTIDE SEQUENCE [LARGE SCALE GENOMIC DNA]</scope>
    <source>
        <strain evidence="14">DM 12446 / JCM 15788 / NBRC 109480</strain>
    </source>
</reference>
<feature type="transmembrane region" description="Helical" evidence="11">
    <location>
        <begin position="98"/>
        <end position="115"/>
    </location>
</feature>
<dbReference type="GO" id="GO:0004222">
    <property type="term" value="F:metalloendopeptidase activity"/>
    <property type="evidence" value="ECO:0007669"/>
    <property type="project" value="InterPro"/>
</dbReference>
<dbReference type="Proteomes" id="UP000019322">
    <property type="component" value="Chromosome"/>
</dbReference>
<evidence type="ECO:0000256" key="9">
    <source>
        <dbReference type="ARBA" id="ARBA00023049"/>
    </source>
</evidence>
<dbReference type="GO" id="GO:0046872">
    <property type="term" value="F:metal ion binding"/>
    <property type="evidence" value="ECO:0007669"/>
    <property type="project" value="UniProtKB-KW"/>
</dbReference>
<dbReference type="InterPro" id="IPR000642">
    <property type="entry name" value="Peptidase_M41"/>
</dbReference>
<dbReference type="InterPro" id="IPR003960">
    <property type="entry name" value="ATPase_AAA_CS"/>
</dbReference>
<dbReference type="GO" id="GO:0016887">
    <property type="term" value="F:ATP hydrolysis activity"/>
    <property type="evidence" value="ECO:0007669"/>
    <property type="project" value="InterPro"/>
</dbReference>
<evidence type="ECO:0000256" key="7">
    <source>
        <dbReference type="ARBA" id="ARBA00022833"/>
    </source>
</evidence>
<proteinExistence type="inferred from homology"/>
<dbReference type="RefSeq" id="WP_025344820.1">
    <property type="nucleotide sequence ID" value="NZ_CP007201.1"/>
</dbReference>
<dbReference type="Pfam" id="PF17862">
    <property type="entry name" value="AAA_lid_3"/>
    <property type="match status" value="1"/>
</dbReference>
<dbReference type="AlphaFoldDB" id="A0AA86ALC9"/>
<dbReference type="PANTHER" id="PTHR23076:SF97">
    <property type="entry name" value="ATP-DEPENDENT ZINC METALLOPROTEASE YME1L1"/>
    <property type="match status" value="1"/>
</dbReference>
<dbReference type="FunFam" id="3.40.50.300:FF:000352">
    <property type="entry name" value="ATP-dependent zinc metalloprotease FTSH 7, chloroplastic"/>
    <property type="match status" value="1"/>
</dbReference>
<dbReference type="GO" id="GO:0006508">
    <property type="term" value="P:proteolysis"/>
    <property type="evidence" value="ECO:0007669"/>
    <property type="project" value="UniProtKB-KW"/>
</dbReference>
<evidence type="ECO:0000256" key="4">
    <source>
        <dbReference type="ARBA" id="ARBA00022723"/>
    </source>
</evidence>
<dbReference type="InterPro" id="IPR003959">
    <property type="entry name" value="ATPase_AAA_core"/>
</dbReference>
<name>A0AA86ALC9_SULMK</name>
<evidence type="ECO:0000256" key="5">
    <source>
        <dbReference type="ARBA" id="ARBA00022741"/>
    </source>
</evidence>
<dbReference type="InterPro" id="IPR027417">
    <property type="entry name" value="P-loop_NTPase"/>
</dbReference>
<gene>
    <name evidence="13" type="ORF">SMUL_1694</name>
</gene>
<dbReference type="GO" id="GO:0005737">
    <property type="term" value="C:cytoplasm"/>
    <property type="evidence" value="ECO:0007669"/>
    <property type="project" value="UniProtKB-ARBA"/>
</dbReference>
<organism evidence="13 14">
    <name type="scientific">Sulfurospirillum multivorans (strain DM 12446 / JCM 15788 / NBRC 109480)</name>
    <dbReference type="NCBI Taxonomy" id="1150621"/>
    <lineage>
        <taxon>Bacteria</taxon>
        <taxon>Pseudomonadati</taxon>
        <taxon>Campylobacterota</taxon>
        <taxon>Epsilonproteobacteria</taxon>
        <taxon>Campylobacterales</taxon>
        <taxon>Sulfurospirillaceae</taxon>
        <taxon>Sulfurospirillum</taxon>
    </lineage>
</organism>
<keyword evidence="11" id="KW-1133">Transmembrane helix</keyword>
<evidence type="ECO:0000259" key="12">
    <source>
        <dbReference type="SMART" id="SM00382"/>
    </source>
</evidence>
<dbReference type="Gene3D" id="3.40.50.300">
    <property type="entry name" value="P-loop containing nucleotide triphosphate hydrolases"/>
    <property type="match status" value="1"/>
</dbReference>
<dbReference type="GO" id="GO:0030163">
    <property type="term" value="P:protein catabolic process"/>
    <property type="evidence" value="ECO:0007669"/>
    <property type="project" value="TreeGrafter"/>
</dbReference>
<dbReference type="GO" id="GO:0005886">
    <property type="term" value="C:plasma membrane"/>
    <property type="evidence" value="ECO:0007669"/>
    <property type="project" value="TreeGrafter"/>
</dbReference>
<evidence type="ECO:0000256" key="6">
    <source>
        <dbReference type="ARBA" id="ARBA00022801"/>
    </source>
</evidence>
<protein>
    <submittedName>
        <fullName evidence="13">ATP-dependent zinc metalloproteinase</fullName>
    </submittedName>
</protein>
<dbReference type="GO" id="GO:0005524">
    <property type="term" value="F:ATP binding"/>
    <property type="evidence" value="ECO:0007669"/>
    <property type="project" value="UniProtKB-KW"/>
</dbReference>
<dbReference type="PANTHER" id="PTHR23076">
    <property type="entry name" value="METALLOPROTEASE M41 FTSH"/>
    <property type="match status" value="1"/>
</dbReference>